<comment type="similarity">
    <text evidence="2 14">Belongs to the glycosyl hydrolase 28 family.</text>
</comment>
<dbReference type="Pfam" id="PF23598">
    <property type="entry name" value="LRR_14"/>
    <property type="match status" value="1"/>
</dbReference>
<keyword evidence="4" id="KW-0134">Cell wall</keyword>
<name>A0A7J6WG22_THATH</name>
<dbReference type="Gene3D" id="3.40.50.300">
    <property type="entry name" value="P-loop containing nucleotide triphosphate hydrolases"/>
    <property type="match status" value="1"/>
</dbReference>
<feature type="active site" evidence="13">
    <location>
        <position position="1105"/>
    </location>
</feature>
<dbReference type="OrthoDB" id="690341at2759"/>
<gene>
    <name evidence="18" type="ORF">FRX31_015372</name>
</gene>
<evidence type="ECO:0000256" key="10">
    <source>
        <dbReference type="ARBA" id="ARBA00023295"/>
    </source>
</evidence>
<dbReference type="FunFam" id="3.40.50.300:FF:001091">
    <property type="entry name" value="Probable disease resistance protein At1g61300"/>
    <property type="match status" value="1"/>
</dbReference>
<reference evidence="18 19" key="1">
    <citation type="submission" date="2020-06" db="EMBL/GenBank/DDBJ databases">
        <title>Transcriptomic and genomic resources for Thalictrum thalictroides and T. hernandezii: Facilitating candidate gene discovery in an emerging model plant lineage.</title>
        <authorList>
            <person name="Arias T."/>
            <person name="Riano-Pachon D.M."/>
            <person name="Di Stilio V.S."/>
        </authorList>
    </citation>
    <scope>NUCLEOTIDE SEQUENCE [LARGE SCALE GENOMIC DNA]</scope>
    <source>
        <strain evidence="19">cv. WT478/WT964</strain>
        <tissue evidence="18">Leaves</tissue>
    </source>
</reference>
<dbReference type="SUPFAM" id="SSF51126">
    <property type="entry name" value="Pectin lyase-like"/>
    <property type="match status" value="1"/>
</dbReference>
<feature type="domain" description="Disease resistance protein winged helix" evidence="16">
    <location>
        <begin position="328"/>
        <end position="399"/>
    </location>
</feature>
<evidence type="ECO:0000256" key="3">
    <source>
        <dbReference type="ARBA" id="ARBA00012736"/>
    </source>
</evidence>
<accession>A0A7J6WG22</accession>
<evidence type="ECO:0000259" key="16">
    <source>
        <dbReference type="Pfam" id="PF23559"/>
    </source>
</evidence>
<keyword evidence="10 14" id="KW-0326">Glycosidase</keyword>
<dbReference type="Gene3D" id="1.10.10.10">
    <property type="entry name" value="Winged helix-like DNA-binding domain superfamily/Winged helix DNA-binding domain"/>
    <property type="match status" value="1"/>
</dbReference>
<dbReference type="Pfam" id="PF00931">
    <property type="entry name" value="NB-ARC"/>
    <property type="match status" value="1"/>
</dbReference>
<dbReference type="GO" id="GO:0005975">
    <property type="term" value="P:carbohydrate metabolic process"/>
    <property type="evidence" value="ECO:0007669"/>
    <property type="project" value="InterPro"/>
</dbReference>
<evidence type="ECO:0000256" key="9">
    <source>
        <dbReference type="ARBA" id="ARBA00022821"/>
    </source>
</evidence>
<keyword evidence="11" id="KW-0961">Cell wall biogenesis/degradation</keyword>
<dbReference type="PRINTS" id="PR00364">
    <property type="entry name" value="DISEASERSIST"/>
</dbReference>
<evidence type="ECO:0000256" key="5">
    <source>
        <dbReference type="ARBA" id="ARBA00022525"/>
    </source>
</evidence>
<evidence type="ECO:0000256" key="8">
    <source>
        <dbReference type="ARBA" id="ARBA00022801"/>
    </source>
</evidence>
<sequence length="1278" mass="144602">MKERRSLANEIQEIKEQVLQISDRSRRYVLDNHCLDQQGSSSSNHWHDLREDALLLEEADLVGIQGPKKDLTELLVKGESRFGVVSIVGMGGLGKTTVAKKVYDDPEVKQHFQHQAWICVSQIFNVEAIFKDMIKQLFREVVHDISEDLKPMKDLPALKEMVQTLLKSKRYVIVFDDIWSIHSWNAIKTALPDNQCGSRVLVTTRFSDIASYCAQPYGHIYNLAALPHNDSWTLFRRKAFGKSPYGLEFEEISKEILSKCAGLPLGIVSIAGLLATKGLKYMEWEMIYRSLGEEIKNNDMLESMNRILTLSFTDLPYNLKACLMCIGLFPERNFVKCRRLIRLWIAEGFVQEIEGRTMEEVSESYLNELINRNLLQVVVQDRGGRAKRCQVHDLMREIILSKSHDAQFGAIISDMGKKVDGKFRHLLIQNYGDYAVAQDNNSFSHRHIRSLFLFQMNKSTDSPFLNDFFAGFRLLRVIDLKGEPLDLFPNELLNLFHLRYLGMRRTKIKMLPNSIGKLQNLETLDLKHTDVLELPVGIFKLQKLRYLLINRYTFTPFSPFNFLKGFTANVGISSLKSLQKLGFIEATQGNGVIEELGKLSQLRRLGITQLKNEDGNKMCSSLEKLSNLRSLSVSSSNEDDFLDLESLSVPPPFLQRLVMRGPLTQCPSWISSLRHLVRISLRWARLSDSPLEALQELPNLAELELFHAFSGDLLCFELGGFPKLNLLNLKKLEKLTKVEFKKGAVLQLEKLHMAQCYGLQNVPFGIEHLTNLKYLRFYDMSEVFMNRVLREDEEDRQRLNHIPEIDDIPSLLMTQRRLAAENNKPRVLPTLLKLHFGAAVQMPMAMAIICKHQVIVDSLFIVAQGFDPLLIQLPQFRRFNSKTLVLSVNAFGAVGDGIHNDTKAFQDVWNVACSTPSRSRIEIPSGNTYLVGPIDFGGPCRSKLTMRVSGTIIAPKDPDVWDGLNPRKWLYFHGLKHFTMEGGGVINGMGAEWWSRSCKINITNPCGHAPTALTFHKCKYLKVSNLKTLNSQQMHMAFTNCVRVKASQLNVIAPIDSPNTDGIHISESSKVEVTNIIINTGDDCISIVSNSSQIRIKNIYCRNGHGISIGSMGKYNSWSAVKDVLVDKAFLSHTENGVRIKTWQGGSGFAQRINFRNVLMENVSNPIIIDQYYCDSFLPCLNQTMAVKVDNISFVNIKGTSATEEAIHIACNDSFPCEDIYLEDVELLPYSGELTTAFCWNAMGSSLGLVHPPSCLSHLCNEGFIEQKALPTSAHQTF</sequence>
<proteinExistence type="inferred from homology"/>
<comment type="subcellular location">
    <subcellularLocation>
        <location evidence="1">Secreted</location>
        <location evidence="1">Cell wall</location>
    </subcellularLocation>
</comment>
<dbReference type="EC" id="3.2.1.15" evidence="3"/>
<dbReference type="Pfam" id="PF00295">
    <property type="entry name" value="Glyco_hydro_28"/>
    <property type="match status" value="1"/>
</dbReference>
<evidence type="ECO:0000256" key="7">
    <source>
        <dbReference type="ARBA" id="ARBA00022737"/>
    </source>
</evidence>
<dbReference type="InterPro" id="IPR058922">
    <property type="entry name" value="WHD_DRP"/>
</dbReference>
<evidence type="ECO:0000256" key="4">
    <source>
        <dbReference type="ARBA" id="ARBA00022512"/>
    </source>
</evidence>
<dbReference type="GO" id="GO:0004650">
    <property type="term" value="F:polygalacturonase activity"/>
    <property type="evidence" value="ECO:0007669"/>
    <property type="project" value="UniProtKB-EC"/>
</dbReference>
<dbReference type="InterPro" id="IPR012334">
    <property type="entry name" value="Pectin_lyas_fold"/>
</dbReference>
<dbReference type="InterPro" id="IPR000743">
    <property type="entry name" value="Glyco_hydro_28"/>
</dbReference>
<keyword evidence="9" id="KW-0611">Plant defense</keyword>
<keyword evidence="8 14" id="KW-0378">Hydrolase</keyword>
<dbReference type="InterPro" id="IPR036388">
    <property type="entry name" value="WH-like_DNA-bd_sf"/>
</dbReference>
<evidence type="ECO:0000313" key="19">
    <source>
        <dbReference type="Proteomes" id="UP000554482"/>
    </source>
</evidence>
<keyword evidence="6" id="KW-0732">Signal</keyword>
<dbReference type="PANTHER" id="PTHR31375">
    <property type="match status" value="1"/>
</dbReference>
<dbReference type="FunFam" id="1.10.10.10:FF:000322">
    <property type="entry name" value="Probable disease resistance protein At1g63360"/>
    <property type="match status" value="1"/>
</dbReference>
<protein>
    <recommendedName>
        <fullName evidence="3">endo-polygalacturonase</fullName>
        <ecNumber evidence="3">3.2.1.15</ecNumber>
    </recommendedName>
</protein>
<dbReference type="GO" id="GO:0071555">
    <property type="term" value="P:cell wall organization"/>
    <property type="evidence" value="ECO:0007669"/>
    <property type="project" value="UniProtKB-KW"/>
</dbReference>
<dbReference type="Gene3D" id="2.160.20.10">
    <property type="entry name" value="Single-stranded right-handed beta-helix, Pectin lyase-like"/>
    <property type="match status" value="1"/>
</dbReference>
<evidence type="ECO:0000256" key="6">
    <source>
        <dbReference type="ARBA" id="ARBA00022729"/>
    </source>
</evidence>
<comment type="caution">
    <text evidence="18">The sequence shown here is derived from an EMBL/GenBank/DDBJ whole genome shotgun (WGS) entry which is preliminary data.</text>
</comment>
<keyword evidence="7" id="KW-0677">Repeat</keyword>
<dbReference type="AlphaFoldDB" id="A0A7J6WG22"/>
<evidence type="ECO:0000256" key="2">
    <source>
        <dbReference type="ARBA" id="ARBA00008834"/>
    </source>
</evidence>
<feature type="domain" description="NB-ARC" evidence="15">
    <location>
        <begin position="68"/>
        <end position="242"/>
    </location>
</feature>
<evidence type="ECO:0000256" key="14">
    <source>
        <dbReference type="RuleBase" id="RU361169"/>
    </source>
</evidence>
<comment type="catalytic activity">
    <reaction evidence="12">
        <text>(1,4-alpha-D-galacturonosyl)n+m + H2O = (1,4-alpha-D-galacturonosyl)n + (1,4-alpha-D-galacturonosyl)m.</text>
        <dbReference type="EC" id="3.2.1.15"/>
    </reaction>
</comment>
<dbReference type="InterPro" id="IPR042197">
    <property type="entry name" value="Apaf_helical"/>
</dbReference>
<dbReference type="EMBL" id="JABWDY010017910">
    <property type="protein sequence ID" value="KAF5195042.1"/>
    <property type="molecule type" value="Genomic_DNA"/>
</dbReference>
<evidence type="ECO:0000259" key="17">
    <source>
        <dbReference type="Pfam" id="PF23598"/>
    </source>
</evidence>
<dbReference type="FunFam" id="2.160.20.10:FF:000032">
    <property type="entry name" value="Pectin lyase-like superfamily protein"/>
    <property type="match status" value="1"/>
</dbReference>
<dbReference type="GO" id="GO:0006952">
    <property type="term" value="P:defense response"/>
    <property type="evidence" value="ECO:0007669"/>
    <property type="project" value="UniProtKB-KW"/>
</dbReference>
<dbReference type="Gene3D" id="1.10.8.430">
    <property type="entry name" value="Helical domain of apoptotic protease-activating factors"/>
    <property type="match status" value="1"/>
</dbReference>
<keyword evidence="5" id="KW-0964">Secreted</keyword>
<dbReference type="InterPro" id="IPR032675">
    <property type="entry name" value="LRR_dom_sf"/>
</dbReference>
<dbReference type="Proteomes" id="UP000554482">
    <property type="component" value="Unassembled WGS sequence"/>
</dbReference>
<evidence type="ECO:0000256" key="11">
    <source>
        <dbReference type="ARBA" id="ARBA00023316"/>
    </source>
</evidence>
<dbReference type="PROSITE" id="PS00502">
    <property type="entry name" value="POLYGALACTURONASE"/>
    <property type="match status" value="1"/>
</dbReference>
<evidence type="ECO:0000256" key="1">
    <source>
        <dbReference type="ARBA" id="ARBA00004191"/>
    </source>
</evidence>
<dbReference type="Gene3D" id="3.80.10.10">
    <property type="entry name" value="Ribonuclease Inhibitor"/>
    <property type="match status" value="1"/>
</dbReference>
<dbReference type="SUPFAM" id="SSF52058">
    <property type="entry name" value="L domain-like"/>
    <property type="match status" value="1"/>
</dbReference>
<evidence type="ECO:0000256" key="12">
    <source>
        <dbReference type="ARBA" id="ARBA00034074"/>
    </source>
</evidence>
<dbReference type="InterPro" id="IPR027417">
    <property type="entry name" value="P-loop_NTPase"/>
</dbReference>
<dbReference type="InterPro" id="IPR011050">
    <property type="entry name" value="Pectin_lyase_fold/virulence"/>
</dbReference>
<feature type="domain" description="Disease resistance R13L4/SHOC-2-like LRR" evidence="17">
    <location>
        <begin position="447"/>
        <end position="777"/>
    </location>
</feature>
<dbReference type="SUPFAM" id="SSF52540">
    <property type="entry name" value="P-loop containing nucleoside triphosphate hydrolases"/>
    <property type="match status" value="1"/>
</dbReference>
<dbReference type="Pfam" id="PF23559">
    <property type="entry name" value="WHD_DRP"/>
    <property type="match status" value="1"/>
</dbReference>
<evidence type="ECO:0000259" key="15">
    <source>
        <dbReference type="Pfam" id="PF00931"/>
    </source>
</evidence>
<dbReference type="GO" id="GO:0043531">
    <property type="term" value="F:ADP binding"/>
    <property type="evidence" value="ECO:0007669"/>
    <property type="project" value="InterPro"/>
</dbReference>
<organism evidence="18 19">
    <name type="scientific">Thalictrum thalictroides</name>
    <name type="common">Rue-anemone</name>
    <name type="synonym">Anemone thalictroides</name>
    <dbReference type="NCBI Taxonomy" id="46969"/>
    <lineage>
        <taxon>Eukaryota</taxon>
        <taxon>Viridiplantae</taxon>
        <taxon>Streptophyta</taxon>
        <taxon>Embryophyta</taxon>
        <taxon>Tracheophyta</taxon>
        <taxon>Spermatophyta</taxon>
        <taxon>Magnoliopsida</taxon>
        <taxon>Ranunculales</taxon>
        <taxon>Ranunculaceae</taxon>
        <taxon>Thalictroideae</taxon>
        <taxon>Thalictrum</taxon>
    </lineage>
</organism>
<dbReference type="InterPro" id="IPR002182">
    <property type="entry name" value="NB-ARC"/>
</dbReference>
<evidence type="ECO:0000313" key="18">
    <source>
        <dbReference type="EMBL" id="KAF5195042.1"/>
    </source>
</evidence>
<dbReference type="InterPro" id="IPR055414">
    <property type="entry name" value="LRR_R13L4/SHOC2-like"/>
</dbReference>
<keyword evidence="19" id="KW-1185">Reference proteome</keyword>
<evidence type="ECO:0000256" key="13">
    <source>
        <dbReference type="PROSITE-ProRule" id="PRU10052"/>
    </source>
</evidence>